<accession>A0A2U1QPG5</accession>
<keyword evidence="2" id="KW-0547">Nucleotide-binding</keyword>
<dbReference type="SUPFAM" id="SSF56112">
    <property type="entry name" value="Protein kinase-like (PK-like)"/>
    <property type="match status" value="1"/>
</dbReference>
<reference evidence="5 6" key="1">
    <citation type="journal article" date="2018" name="Mol. Plant">
        <title>The genome of Artemisia annua provides insight into the evolution of Asteraceae family and artemisinin biosynthesis.</title>
        <authorList>
            <person name="Shen Q."/>
            <person name="Zhang L."/>
            <person name="Liao Z."/>
            <person name="Wang S."/>
            <person name="Yan T."/>
            <person name="Shi P."/>
            <person name="Liu M."/>
            <person name="Fu X."/>
            <person name="Pan Q."/>
            <person name="Wang Y."/>
            <person name="Lv Z."/>
            <person name="Lu X."/>
            <person name="Zhang F."/>
            <person name="Jiang W."/>
            <person name="Ma Y."/>
            <person name="Chen M."/>
            <person name="Hao X."/>
            <person name="Li L."/>
            <person name="Tang Y."/>
            <person name="Lv G."/>
            <person name="Zhou Y."/>
            <person name="Sun X."/>
            <person name="Brodelius P.E."/>
            <person name="Rose J.K.C."/>
            <person name="Tang K."/>
        </authorList>
    </citation>
    <scope>NUCLEOTIDE SEQUENCE [LARGE SCALE GENOMIC DNA]</scope>
    <source>
        <strain evidence="6">cv. Huhao1</strain>
        <tissue evidence="5">Leaf</tissue>
    </source>
</reference>
<comment type="caution">
    <text evidence="5">The sequence shown here is derived from an EMBL/GenBank/DDBJ whole genome shotgun (WGS) entry which is preliminary data.</text>
</comment>
<dbReference type="InterPro" id="IPR011009">
    <property type="entry name" value="Kinase-like_dom_sf"/>
</dbReference>
<gene>
    <name evidence="5" type="ORF">CTI12_AA001610</name>
</gene>
<dbReference type="EMBL" id="PKPP01000002">
    <property type="protein sequence ID" value="PWA99905.1"/>
    <property type="molecule type" value="Genomic_DNA"/>
</dbReference>
<evidence type="ECO:0000313" key="5">
    <source>
        <dbReference type="EMBL" id="PWA99905.1"/>
    </source>
</evidence>
<keyword evidence="1" id="KW-0723">Serine/threonine-protein kinase</keyword>
<proteinExistence type="predicted"/>
<sequence>MVDGADRRKKDKIRVDSEKSITKISNCMVKECTGFKPHLYFSGPLLLLAIIYVNSTISKSIKVEKTVPPFKAWSTRLMYERQKEEYEFGFAFLPIAEGVEVIERKNSVIVTSSAEVQGTSADAPSATPISTDDQLVLVSSDAAHADEPRSKKPRIAAKSSNLSMSQRSFNLHYRAMLSKRAEQAAAQATLARETLDKLYHEDSNWEAMISDIGLSKIGPTNQPSTYVNTMVRGTFGYLDPNYFHTGRLTRKSDVYPYMCKSGGDGF</sequence>
<evidence type="ECO:0000256" key="4">
    <source>
        <dbReference type="SAM" id="MobiDB-lite"/>
    </source>
</evidence>
<dbReference type="GO" id="GO:0004674">
    <property type="term" value="F:protein serine/threonine kinase activity"/>
    <property type="evidence" value="ECO:0007669"/>
    <property type="project" value="UniProtKB-KW"/>
</dbReference>
<evidence type="ECO:0000256" key="1">
    <source>
        <dbReference type="ARBA" id="ARBA00022527"/>
    </source>
</evidence>
<dbReference type="GO" id="GO:0005524">
    <property type="term" value="F:ATP binding"/>
    <property type="evidence" value="ECO:0007669"/>
    <property type="project" value="UniProtKB-KW"/>
</dbReference>
<dbReference type="PANTHER" id="PTHR47989">
    <property type="entry name" value="OS01G0750732 PROTEIN"/>
    <property type="match status" value="1"/>
</dbReference>
<dbReference type="OrthoDB" id="1931471at2759"/>
<name>A0A2U1QPG5_ARTAN</name>
<dbReference type="Proteomes" id="UP000245207">
    <property type="component" value="Unassembled WGS sequence"/>
</dbReference>
<evidence type="ECO:0000256" key="3">
    <source>
        <dbReference type="ARBA" id="ARBA00022840"/>
    </source>
</evidence>
<protein>
    <submittedName>
        <fullName evidence="5">Serine/threonine/dual specificity protein kinase, catalytic domain-containing protein</fullName>
    </submittedName>
</protein>
<keyword evidence="6" id="KW-1185">Reference proteome</keyword>
<dbReference type="PANTHER" id="PTHR47989:SF47">
    <property type="entry name" value="SERINE_THREONINE-PROTEIN KINASE PBL28-RELATED"/>
    <property type="match status" value="1"/>
</dbReference>
<dbReference type="AlphaFoldDB" id="A0A2U1QPG5"/>
<keyword evidence="5" id="KW-0808">Transferase</keyword>
<dbReference type="STRING" id="35608.A0A2U1QPG5"/>
<evidence type="ECO:0000313" key="6">
    <source>
        <dbReference type="Proteomes" id="UP000245207"/>
    </source>
</evidence>
<evidence type="ECO:0000256" key="2">
    <source>
        <dbReference type="ARBA" id="ARBA00022741"/>
    </source>
</evidence>
<feature type="region of interest" description="Disordered" evidence="4">
    <location>
        <begin position="141"/>
        <end position="160"/>
    </location>
</feature>
<keyword evidence="5" id="KW-0418">Kinase</keyword>
<organism evidence="5 6">
    <name type="scientific">Artemisia annua</name>
    <name type="common">Sweet wormwood</name>
    <dbReference type="NCBI Taxonomy" id="35608"/>
    <lineage>
        <taxon>Eukaryota</taxon>
        <taxon>Viridiplantae</taxon>
        <taxon>Streptophyta</taxon>
        <taxon>Embryophyta</taxon>
        <taxon>Tracheophyta</taxon>
        <taxon>Spermatophyta</taxon>
        <taxon>Magnoliopsida</taxon>
        <taxon>eudicotyledons</taxon>
        <taxon>Gunneridae</taxon>
        <taxon>Pentapetalae</taxon>
        <taxon>asterids</taxon>
        <taxon>campanulids</taxon>
        <taxon>Asterales</taxon>
        <taxon>Asteraceae</taxon>
        <taxon>Asteroideae</taxon>
        <taxon>Anthemideae</taxon>
        <taxon>Artemisiinae</taxon>
        <taxon>Artemisia</taxon>
    </lineage>
</organism>
<dbReference type="Gene3D" id="1.10.510.10">
    <property type="entry name" value="Transferase(Phosphotransferase) domain 1"/>
    <property type="match status" value="1"/>
</dbReference>
<keyword evidence="3" id="KW-0067">ATP-binding</keyword>